<keyword evidence="3" id="KW-1185">Reference proteome</keyword>
<dbReference type="EMBL" id="BGPR01092088">
    <property type="protein sequence ID" value="GBM25872.1"/>
    <property type="molecule type" value="Genomic_DNA"/>
</dbReference>
<evidence type="ECO:0000256" key="1">
    <source>
        <dbReference type="SAM" id="MobiDB-lite"/>
    </source>
</evidence>
<comment type="caution">
    <text evidence="2">The sequence shown here is derived from an EMBL/GenBank/DDBJ whole genome shotgun (WGS) entry which is preliminary data.</text>
</comment>
<accession>A0A4Y2E9W9</accession>
<evidence type="ECO:0000313" key="2">
    <source>
        <dbReference type="EMBL" id="GBM25872.1"/>
    </source>
</evidence>
<dbReference type="Proteomes" id="UP000499080">
    <property type="component" value="Unassembled WGS sequence"/>
</dbReference>
<feature type="region of interest" description="Disordered" evidence="1">
    <location>
        <begin position="43"/>
        <end position="64"/>
    </location>
</feature>
<protein>
    <submittedName>
        <fullName evidence="2">Uncharacterized protein</fullName>
    </submittedName>
</protein>
<proteinExistence type="predicted"/>
<evidence type="ECO:0000313" key="3">
    <source>
        <dbReference type="Proteomes" id="UP000499080"/>
    </source>
</evidence>
<name>A0A4Y2E9W9_ARAVE</name>
<reference evidence="2 3" key="1">
    <citation type="journal article" date="2019" name="Sci. Rep.">
        <title>Orb-weaving spider Araneus ventricosus genome elucidates the spidroin gene catalogue.</title>
        <authorList>
            <person name="Kono N."/>
            <person name="Nakamura H."/>
            <person name="Ohtoshi R."/>
            <person name="Moran D.A.P."/>
            <person name="Shinohara A."/>
            <person name="Yoshida Y."/>
            <person name="Fujiwara M."/>
            <person name="Mori M."/>
            <person name="Tomita M."/>
            <person name="Arakawa K."/>
        </authorList>
    </citation>
    <scope>NUCLEOTIDE SEQUENCE [LARGE SCALE GENOMIC DNA]</scope>
</reference>
<dbReference type="AlphaFoldDB" id="A0A4Y2E9W9"/>
<organism evidence="2 3">
    <name type="scientific">Araneus ventricosus</name>
    <name type="common">Orbweaver spider</name>
    <name type="synonym">Epeira ventricosa</name>
    <dbReference type="NCBI Taxonomy" id="182803"/>
    <lineage>
        <taxon>Eukaryota</taxon>
        <taxon>Metazoa</taxon>
        <taxon>Ecdysozoa</taxon>
        <taxon>Arthropoda</taxon>
        <taxon>Chelicerata</taxon>
        <taxon>Arachnida</taxon>
        <taxon>Araneae</taxon>
        <taxon>Araneomorphae</taxon>
        <taxon>Entelegynae</taxon>
        <taxon>Araneoidea</taxon>
        <taxon>Araneidae</taxon>
        <taxon>Araneus</taxon>
    </lineage>
</organism>
<sequence>MFISFSSLKEKRNYRGLPVAGEAIRNVKGELIETVKKRSARLSNYAQRGDKTGRNKKRQRNSHYQTCCKVAERKPRRNRRTKEIDDWQLWHNVARRRKQETEEQKK</sequence>
<gene>
    <name evidence="2" type="ORF">AVEN_121702_1</name>
</gene>